<comment type="caution">
    <text evidence="2">The sequence shown here is derived from an EMBL/GenBank/DDBJ whole genome shotgun (WGS) entry which is preliminary data.</text>
</comment>
<organism evidence="2 3">
    <name type="scientific">Pseudomonas asiatica</name>
    <dbReference type="NCBI Taxonomy" id="2219225"/>
    <lineage>
        <taxon>Bacteria</taxon>
        <taxon>Pseudomonadati</taxon>
        <taxon>Pseudomonadota</taxon>
        <taxon>Gammaproteobacteria</taxon>
        <taxon>Pseudomonadales</taxon>
        <taxon>Pseudomonadaceae</taxon>
        <taxon>Pseudomonas</taxon>
    </lineage>
</organism>
<proteinExistence type="predicted"/>
<protein>
    <submittedName>
        <fullName evidence="2">DUF2169 domain-containing protein</fullName>
    </submittedName>
</protein>
<dbReference type="AlphaFoldDB" id="A0A9X4DHT9"/>
<accession>A0A9X4DHT9</accession>
<reference evidence="2" key="1">
    <citation type="submission" date="2022-07" db="EMBL/GenBank/DDBJ databases">
        <title>Multi-strain Analysis of Pseudomonas putida Reveals Metabolic and Genetic Diversity.</title>
        <authorList>
            <person name="Monk J.M."/>
        </authorList>
    </citation>
    <scope>NUCLEOTIDE SEQUENCE</scope>
    <source>
        <strain evidence="2">17633</strain>
    </source>
</reference>
<name>A0A9X4DHT9_9PSED</name>
<dbReference type="EMBL" id="JANIAM010000065">
    <property type="protein sequence ID" value="MDD2116066.1"/>
    <property type="molecule type" value="Genomic_DNA"/>
</dbReference>
<evidence type="ECO:0000313" key="2">
    <source>
        <dbReference type="EMBL" id="MDD2116066.1"/>
    </source>
</evidence>
<evidence type="ECO:0000259" key="1">
    <source>
        <dbReference type="Pfam" id="PF09937"/>
    </source>
</evidence>
<dbReference type="Proteomes" id="UP001150728">
    <property type="component" value="Unassembled WGS sequence"/>
</dbReference>
<dbReference type="InterPro" id="IPR018683">
    <property type="entry name" value="DUF2169"/>
</dbReference>
<dbReference type="RefSeq" id="WP_274121227.1">
    <property type="nucleotide sequence ID" value="NZ_JANIAM010000065.1"/>
</dbReference>
<feature type="domain" description="DUF2169" evidence="1">
    <location>
        <begin position="23"/>
        <end position="118"/>
    </location>
</feature>
<sequence length="452" mass="50866">MEFRNLTPFDVMCFSALDKQDVEHPVIVMKVGYRLEAIAERPGHLSAQVIDDEPVALCLADQYFGEEGRSSVKEESDLAPFKPRCDVIINGHAHAPNGTPTRDWVAGIRLSEPAAPLKITVEQPKPWKTGEPLTQQQLYAWRDAQAEANLRRANAPTRNILLDKRLRFTGPRVFRQGFLGGWHLTEAELAKHVPLQWEYAFGGSSVFGNPHYPEHTPEPYLLNQVCYSNPLGRGWIERRHFEVASSLELLLEELPAPQIEPTDRPIERLLKISQPDGDISAVEMAEISSALDHQPVGFGVVGRAWAPRLALAGTYDSDWQDRRWPGLPDDFDFSYWNGAPADQQTTFFRPDTCIELFNLTPPDWNHNGQSCIELPGHRPFLLARLHSGAMVPLPLLTDTLSIDTDTMTLSMTHRVSLPSADPIRVLEARFEVNPRAPLIKRASTDHLIHEVL</sequence>
<gene>
    <name evidence="2" type="ORF">NP554_30225</name>
</gene>
<dbReference type="Pfam" id="PF09937">
    <property type="entry name" value="DUF2169"/>
    <property type="match status" value="2"/>
</dbReference>
<feature type="domain" description="DUF2169" evidence="1">
    <location>
        <begin position="162"/>
        <end position="414"/>
    </location>
</feature>
<evidence type="ECO:0000313" key="3">
    <source>
        <dbReference type="Proteomes" id="UP001150728"/>
    </source>
</evidence>